<sequence>MPFQSPRRSGTQQHHLRGRDYRASIVTNTLPNYTTRVKGESNTHIVFRTSVDHLAVNFLHIYAHITWLSMGELEVGRYLTSPSMIWGVTTECKYCTRAIPDVPMVFKEELIKRCEPVRLNITNIGEIAEEIVCKSLDNYISKNLITRMGLQASDEEKIRISSIGVMQEALDSTYSRKVQVQDRFGSHAAGTEEYHILSTLTDSGTKKSVGLTEMKCLQTDLLAEFLISVATSTLEAHVREFTKHNVIEWLLITPVTQIPWYGLCQWLYESNRSWPRSRYDVPSIVKQLSEPSTITYSNACIKWIEYLIATAMFDHTDEEWYEDVDYIFNKSELHKFPLLNSEKGTVDYIESQYNEF</sequence>
<organism evidence="1 2">
    <name type="scientific">Psylliodes chrysocephalus</name>
    <dbReference type="NCBI Taxonomy" id="3402493"/>
    <lineage>
        <taxon>Eukaryota</taxon>
        <taxon>Metazoa</taxon>
        <taxon>Ecdysozoa</taxon>
        <taxon>Arthropoda</taxon>
        <taxon>Hexapoda</taxon>
        <taxon>Insecta</taxon>
        <taxon>Pterygota</taxon>
        <taxon>Neoptera</taxon>
        <taxon>Endopterygota</taxon>
        <taxon>Coleoptera</taxon>
        <taxon>Polyphaga</taxon>
        <taxon>Cucujiformia</taxon>
        <taxon>Chrysomeloidea</taxon>
        <taxon>Chrysomelidae</taxon>
        <taxon>Galerucinae</taxon>
        <taxon>Alticini</taxon>
        <taxon>Psylliodes</taxon>
    </lineage>
</organism>
<accession>A0A9P0CVV6</accession>
<evidence type="ECO:0000313" key="1">
    <source>
        <dbReference type="EMBL" id="CAH1107468.1"/>
    </source>
</evidence>
<evidence type="ECO:0000313" key="2">
    <source>
        <dbReference type="Proteomes" id="UP001153636"/>
    </source>
</evidence>
<dbReference type="EMBL" id="OV651833">
    <property type="protein sequence ID" value="CAH1107468.1"/>
    <property type="molecule type" value="Genomic_DNA"/>
</dbReference>
<gene>
    <name evidence="1" type="ORF">PSYICH_LOCUS8119</name>
</gene>
<dbReference type="AlphaFoldDB" id="A0A9P0CVV6"/>
<keyword evidence="2" id="KW-1185">Reference proteome</keyword>
<name>A0A9P0CVV6_9CUCU</name>
<proteinExistence type="predicted"/>
<reference evidence="1" key="1">
    <citation type="submission" date="2022-01" db="EMBL/GenBank/DDBJ databases">
        <authorList>
            <person name="King R."/>
        </authorList>
    </citation>
    <scope>NUCLEOTIDE SEQUENCE</scope>
</reference>
<dbReference type="Proteomes" id="UP001153636">
    <property type="component" value="Chromosome 21"/>
</dbReference>
<protein>
    <submittedName>
        <fullName evidence="1">Uncharacterized protein</fullName>
    </submittedName>
</protein>